<evidence type="ECO:0000313" key="2">
    <source>
        <dbReference type="Proteomes" id="UP000323946"/>
    </source>
</evidence>
<evidence type="ECO:0000313" key="1">
    <source>
        <dbReference type="EMBL" id="KAA5838209.1"/>
    </source>
</evidence>
<dbReference type="EMBL" id="VWPH01000001">
    <property type="protein sequence ID" value="KAA5838209.1"/>
    <property type="molecule type" value="Genomic_DNA"/>
</dbReference>
<proteinExistence type="predicted"/>
<dbReference type="OrthoDB" id="3512096at2"/>
<sequence length="595" mass="67007">MRRGPGAAERADLPVVVLVGPRGSGKTAALADIRERCGDRVPYAHSDLERAVKPPRAIVTELAFNLSRKFEGHSRIDFRQLWLCLLVKGAQLNQENREKALAQVRDSLAADAEFSERTNKVVDGVVDSVTQAGVVPWWFPLAVSTLLRGREALSWRRRLRRASELREATPQRSPNLQDVLVDIGVADSGLMDEVFCAAFLADLREAYRGRGGRRKANCVALLDNVDSPNGMQFLDLLLHNRQRHRRDPDPLVVVGTSRQWHPRWGRQGSARSPEQAGLADWADRRELDRGPDSWWYPVELRDLTSTEVVEVGRFAAGTAPFVHELTRGHPWGMREVRTALGDQASGPAMRGFLEHRAADGPSLAERARDYLLQDFDPAQREVLVGLSAAPNLELATRAEVRLGSDDDAGALHEVRTRLWTVLDRENRLALHPWLRRLLLHELANRPDDHPERWVVVHDRHRQHHRENGNTALALYHALALQDLGAVVAHLQRQFEEIDTEADVRPWLERLDLITAAPNRLRTDREPREQVEELARTVPAADGDLARLVAAKWLMSDPLGDPGRTLRGIARSEFEQLARQARAGFVVFFGESEKYA</sequence>
<organism evidence="1 2">
    <name type="scientific">Saccharopolyspora hirsuta</name>
    <dbReference type="NCBI Taxonomy" id="1837"/>
    <lineage>
        <taxon>Bacteria</taxon>
        <taxon>Bacillati</taxon>
        <taxon>Actinomycetota</taxon>
        <taxon>Actinomycetes</taxon>
        <taxon>Pseudonocardiales</taxon>
        <taxon>Pseudonocardiaceae</taxon>
        <taxon>Saccharopolyspora</taxon>
    </lineage>
</organism>
<dbReference type="RefSeq" id="WP_150064715.1">
    <property type="nucleotide sequence ID" value="NZ_VWPH01000001.1"/>
</dbReference>
<protein>
    <submittedName>
        <fullName evidence="1">Uncharacterized protein</fullName>
    </submittedName>
</protein>
<reference evidence="1 2" key="1">
    <citation type="submission" date="2019-09" db="EMBL/GenBank/DDBJ databases">
        <title>Draft genome sequence of the thermophilic Saccharopolyspora hirsuta VKM Ac-666T.</title>
        <authorList>
            <person name="Lobastova T.G."/>
            <person name="Fokina V."/>
            <person name="Bragin E.Y."/>
            <person name="Shtratnikova V.Y."/>
            <person name="Starodumova I.P."/>
            <person name="Tarlachkov S.V."/>
            <person name="Donova M.V."/>
        </authorList>
    </citation>
    <scope>NUCLEOTIDE SEQUENCE [LARGE SCALE GENOMIC DNA]</scope>
    <source>
        <strain evidence="1 2">VKM Ac-666</strain>
    </source>
</reference>
<accession>A0A5M7C7Z2</accession>
<dbReference type="AlphaFoldDB" id="A0A5M7C7Z2"/>
<name>A0A5M7C7Z2_SACHI</name>
<keyword evidence="2" id="KW-1185">Reference proteome</keyword>
<gene>
    <name evidence="1" type="ORF">F1721_01810</name>
</gene>
<comment type="caution">
    <text evidence="1">The sequence shown here is derived from an EMBL/GenBank/DDBJ whole genome shotgun (WGS) entry which is preliminary data.</text>
</comment>
<dbReference type="Proteomes" id="UP000323946">
    <property type="component" value="Unassembled WGS sequence"/>
</dbReference>